<evidence type="ECO:0000313" key="3">
    <source>
        <dbReference type="Proteomes" id="UP000799538"/>
    </source>
</evidence>
<evidence type="ECO:0000313" key="2">
    <source>
        <dbReference type="EMBL" id="KAF2222838.1"/>
    </source>
</evidence>
<dbReference type="Proteomes" id="UP000799538">
    <property type="component" value="Unassembled WGS sequence"/>
</dbReference>
<organism evidence="2 3">
    <name type="scientific">Elsinoe ampelina</name>
    <dbReference type="NCBI Taxonomy" id="302913"/>
    <lineage>
        <taxon>Eukaryota</taxon>
        <taxon>Fungi</taxon>
        <taxon>Dikarya</taxon>
        <taxon>Ascomycota</taxon>
        <taxon>Pezizomycotina</taxon>
        <taxon>Dothideomycetes</taxon>
        <taxon>Dothideomycetidae</taxon>
        <taxon>Myriangiales</taxon>
        <taxon>Elsinoaceae</taxon>
        <taxon>Elsinoe</taxon>
    </lineage>
</organism>
<protein>
    <submittedName>
        <fullName evidence="2">Uncharacterized protein</fullName>
    </submittedName>
</protein>
<keyword evidence="3" id="KW-1185">Reference proteome</keyword>
<feature type="compositionally biased region" description="Polar residues" evidence="1">
    <location>
        <begin position="15"/>
        <end position="29"/>
    </location>
</feature>
<dbReference type="AlphaFoldDB" id="A0A6A6GB54"/>
<name>A0A6A6GB54_9PEZI</name>
<reference evidence="3" key="1">
    <citation type="journal article" date="2020" name="Stud. Mycol.">
        <title>101 Dothideomycetes genomes: A test case for predicting lifestyles and emergence of pathogens.</title>
        <authorList>
            <person name="Haridas S."/>
            <person name="Albert R."/>
            <person name="Binder M."/>
            <person name="Bloem J."/>
            <person name="LaButti K."/>
            <person name="Salamov A."/>
            <person name="Andreopoulos B."/>
            <person name="Baker S."/>
            <person name="Barry K."/>
            <person name="Bills G."/>
            <person name="Bluhm B."/>
            <person name="Cannon C."/>
            <person name="Castanera R."/>
            <person name="Culley D."/>
            <person name="Daum C."/>
            <person name="Ezra D."/>
            <person name="Gonzalez J."/>
            <person name="Henrissat B."/>
            <person name="Kuo A."/>
            <person name="Liang C."/>
            <person name="Lipzen A."/>
            <person name="Lutzoni F."/>
            <person name="Magnuson J."/>
            <person name="Mondo S."/>
            <person name="Nolan M."/>
            <person name="Ohm R."/>
            <person name="Pangilinan J."/>
            <person name="Park H.-J."/>
            <person name="Ramirez L."/>
            <person name="Alfaro M."/>
            <person name="Sun H."/>
            <person name="Tritt A."/>
            <person name="Yoshinaga Y."/>
            <person name="Zwiers L.-H."/>
            <person name="Turgeon B."/>
            <person name="Goodwin S."/>
            <person name="Spatafora J."/>
            <person name="Crous P."/>
            <person name="Grigoriev I."/>
        </authorList>
    </citation>
    <scope>NUCLEOTIDE SEQUENCE [LARGE SCALE GENOMIC DNA]</scope>
    <source>
        <strain evidence="3">CECT 20119</strain>
    </source>
</reference>
<gene>
    <name evidence="2" type="ORF">BDZ85DRAFT_262547</name>
</gene>
<dbReference type="EMBL" id="ML992507">
    <property type="protein sequence ID" value="KAF2222838.1"/>
    <property type="molecule type" value="Genomic_DNA"/>
</dbReference>
<proteinExistence type="predicted"/>
<sequence length="137" mass="14558">MHRAGELPPLPSSQPVPASSTTKATTSHPNSRRKSERHSPITKATRLPTHVDPVSQTQRQNPAPTPGTPAPPAGCQAYQACTAGDSEADIAPRTLWLASNVKQDDDCGRRGELAGSLVGVVGYTTGDKFRACWMVML</sequence>
<feature type="non-terminal residue" evidence="2">
    <location>
        <position position="137"/>
    </location>
</feature>
<feature type="region of interest" description="Disordered" evidence="1">
    <location>
        <begin position="1"/>
        <end position="74"/>
    </location>
</feature>
<evidence type="ECO:0000256" key="1">
    <source>
        <dbReference type="SAM" id="MobiDB-lite"/>
    </source>
</evidence>
<accession>A0A6A6GB54</accession>
<feature type="compositionally biased region" description="Pro residues" evidence="1">
    <location>
        <begin position="63"/>
        <end position="72"/>
    </location>
</feature>